<organism evidence="1 2">
    <name type="scientific">Yaravirus sp. 'brasiliensis'</name>
    <dbReference type="NCBI Taxonomy" id="2739681"/>
    <lineage>
        <taxon>Viruses</taxon>
        <taxon>Varidnaviria</taxon>
        <taxon>Bamfordvirae</taxon>
        <taxon>Nucleocytoviricota</taxon>
        <taxon>Mriyaviricetes</taxon>
        <taxon>Yaraviridae</taxon>
        <taxon>Yaravirus</taxon>
        <taxon>Yaravirus brasiliense</taxon>
    </lineage>
</organism>
<dbReference type="Gene3D" id="2.60.120.40">
    <property type="match status" value="1"/>
</dbReference>
<dbReference type="GeneID" id="80539268"/>
<dbReference type="RefSeq" id="YP_010800632.1">
    <property type="nucleotide sequence ID" value="NC_076895.1"/>
</dbReference>
<accession>A0AAE7B4D9</accession>
<keyword evidence="2" id="KW-1185">Reference proteome</keyword>
<proteinExistence type="predicted"/>
<name>A0AAE7B4D9_9VIRU</name>
<dbReference type="SUPFAM" id="SSF49842">
    <property type="entry name" value="TNF-like"/>
    <property type="match status" value="1"/>
</dbReference>
<dbReference type="InterPro" id="IPR008983">
    <property type="entry name" value="Tumour_necrosis_fac-like_dom"/>
</dbReference>
<evidence type="ECO:0000313" key="1">
    <source>
        <dbReference type="EMBL" id="QKE44385.1"/>
    </source>
</evidence>
<sequence>MATFRNTVNAGAYYLNGVPYSGGGGGGGAGIPVPIFCVQTNTVLSSGPTNTLPAPGATGVNIYNMTGGSTTPFTDISTNITMWHGYDNSDGALDTNTTRALRYYVPRDGTYLFTFTMNATGSSFATTFNGKIGLMISVNGSVVANEMRFVVGRATRYAERGSISAEVACKAGDIVEWQLVWRDSTNGLVLYPSVITGTMLNHPPS</sequence>
<dbReference type="EMBL" id="MT293574">
    <property type="protein sequence ID" value="QKE44385.1"/>
    <property type="molecule type" value="Genomic_DNA"/>
</dbReference>
<reference evidence="1" key="1">
    <citation type="submission" date="2020-04" db="EMBL/GenBank/DDBJ databases">
        <title>A mysterious 80 nm amoeba virus with a near complete 'ORFan genome' challenges the classification of DNA viruses.</title>
        <authorList>
            <person name="Boratto P.V.M."/>
            <person name="Oliveira G.P."/>
            <person name="Machado T.B."/>
            <person name="Andrade A.C.S.P."/>
            <person name="Baudoin J.P."/>
            <person name="Klose T."/>
            <person name="Azza S."/>
            <person name="Decloquement P."/>
            <person name="Chabriere E."/>
            <person name="Colson P."/>
            <person name="Levasseur A."/>
            <person name="La Scola B."/>
            <person name="Abrahao J.S."/>
        </authorList>
    </citation>
    <scope>NUCLEOTIDE SEQUENCE</scope>
    <source>
        <strain evidence="1">BHMG</strain>
    </source>
</reference>
<dbReference type="Proteomes" id="UP000830293">
    <property type="component" value="Segment"/>
</dbReference>
<protein>
    <submittedName>
        <fullName evidence="1">Cerebellin 1</fullName>
    </submittedName>
</protein>
<dbReference type="KEGG" id="vg:80539268"/>
<evidence type="ECO:0000313" key="2">
    <source>
        <dbReference type="Proteomes" id="UP000830293"/>
    </source>
</evidence>